<feature type="domain" description="G-protein coupled receptors family 1 profile" evidence="6">
    <location>
        <begin position="50"/>
        <end position="320"/>
    </location>
</feature>
<accession>A0A8S3YPK4</accession>
<dbReference type="InterPro" id="IPR052954">
    <property type="entry name" value="GPCR-Ligand_Int"/>
</dbReference>
<dbReference type="EMBL" id="CAJHNH020000658">
    <property type="protein sequence ID" value="CAG5119117.1"/>
    <property type="molecule type" value="Genomic_DNA"/>
</dbReference>
<evidence type="ECO:0000256" key="2">
    <source>
        <dbReference type="ARBA" id="ARBA00022692"/>
    </source>
</evidence>
<reference evidence="7" key="1">
    <citation type="submission" date="2021-04" db="EMBL/GenBank/DDBJ databases">
        <authorList>
            <consortium name="Molecular Ecology Group"/>
        </authorList>
    </citation>
    <scope>NUCLEOTIDE SEQUENCE</scope>
</reference>
<organism evidence="7 8">
    <name type="scientific">Candidula unifasciata</name>
    <dbReference type="NCBI Taxonomy" id="100452"/>
    <lineage>
        <taxon>Eukaryota</taxon>
        <taxon>Metazoa</taxon>
        <taxon>Spiralia</taxon>
        <taxon>Lophotrochozoa</taxon>
        <taxon>Mollusca</taxon>
        <taxon>Gastropoda</taxon>
        <taxon>Heterobranchia</taxon>
        <taxon>Euthyneura</taxon>
        <taxon>Panpulmonata</taxon>
        <taxon>Eupulmonata</taxon>
        <taxon>Stylommatophora</taxon>
        <taxon>Helicina</taxon>
        <taxon>Helicoidea</taxon>
        <taxon>Geomitridae</taxon>
        <taxon>Candidula</taxon>
    </lineage>
</organism>
<dbReference type="OrthoDB" id="6100743at2759"/>
<dbReference type="Proteomes" id="UP000678393">
    <property type="component" value="Unassembled WGS sequence"/>
</dbReference>
<dbReference type="PANTHER" id="PTHR46641">
    <property type="entry name" value="FMRFAMIDE RECEPTOR-RELATED"/>
    <property type="match status" value="1"/>
</dbReference>
<comment type="subcellular location">
    <subcellularLocation>
        <location evidence="1">Membrane</location>
    </subcellularLocation>
</comment>
<keyword evidence="3 5" id="KW-1133">Transmembrane helix</keyword>
<dbReference type="PRINTS" id="PR00237">
    <property type="entry name" value="GPCRRHODOPSN"/>
</dbReference>
<dbReference type="Pfam" id="PF00001">
    <property type="entry name" value="7tm_1"/>
    <property type="match status" value="1"/>
</dbReference>
<feature type="transmembrane region" description="Helical" evidence="5">
    <location>
        <begin position="113"/>
        <end position="132"/>
    </location>
</feature>
<feature type="transmembrane region" description="Helical" evidence="5">
    <location>
        <begin position="153"/>
        <end position="173"/>
    </location>
</feature>
<dbReference type="InterPro" id="IPR017452">
    <property type="entry name" value="GPCR_Rhodpsn_7TM"/>
</dbReference>
<feature type="transmembrane region" description="Helical" evidence="5">
    <location>
        <begin position="296"/>
        <end position="321"/>
    </location>
</feature>
<name>A0A8S3YPK4_9EUPU</name>
<feature type="transmembrane region" description="Helical" evidence="5">
    <location>
        <begin position="261"/>
        <end position="284"/>
    </location>
</feature>
<evidence type="ECO:0000256" key="5">
    <source>
        <dbReference type="SAM" id="Phobius"/>
    </source>
</evidence>
<keyword evidence="4 5" id="KW-0472">Membrane</keyword>
<proteinExistence type="predicted"/>
<gene>
    <name evidence="7" type="ORF">CUNI_LOCUS4675</name>
</gene>
<evidence type="ECO:0000259" key="6">
    <source>
        <dbReference type="PROSITE" id="PS50262"/>
    </source>
</evidence>
<evidence type="ECO:0000256" key="4">
    <source>
        <dbReference type="ARBA" id="ARBA00023136"/>
    </source>
</evidence>
<feature type="transmembrane region" description="Helical" evidence="5">
    <location>
        <begin position="212"/>
        <end position="231"/>
    </location>
</feature>
<dbReference type="SUPFAM" id="SSF81321">
    <property type="entry name" value="Family A G protein-coupled receptor-like"/>
    <property type="match status" value="1"/>
</dbReference>
<feature type="transmembrane region" description="Helical" evidence="5">
    <location>
        <begin position="69"/>
        <end position="93"/>
    </location>
</feature>
<evidence type="ECO:0000313" key="8">
    <source>
        <dbReference type="Proteomes" id="UP000678393"/>
    </source>
</evidence>
<dbReference type="GO" id="GO:0016020">
    <property type="term" value="C:membrane"/>
    <property type="evidence" value="ECO:0007669"/>
    <property type="project" value="UniProtKB-SubCell"/>
</dbReference>
<feature type="transmembrane region" description="Helical" evidence="5">
    <location>
        <begin position="36"/>
        <end position="57"/>
    </location>
</feature>
<dbReference type="PROSITE" id="PS50262">
    <property type="entry name" value="G_PROTEIN_RECEP_F1_2"/>
    <property type="match status" value="1"/>
</dbReference>
<evidence type="ECO:0000256" key="3">
    <source>
        <dbReference type="ARBA" id="ARBA00022989"/>
    </source>
</evidence>
<evidence type="ECO:0000256" key="1">
    <source>
        <dbReference type="ARBA" id="ARBA00004370"/>
    </source>
</evidence>
<dbReference type="GO" id="GO:0004930">
    <property type="term" value="F:G protein-coupled receptor activity"/>
    <property type="evidence" value="ECO:0007669"/>
    <property type="project" value="InterPro"/>
</dbReference>
<evidence type="ECO:0000313" key="7">
    <source>
        <dbReference type="EMBL" id="CAG5119117.1"/>
    </source>
</evidence>
<keyword evidence="8" id="KW-1185">Reference proteome</keyword>
<dbReference type="PANTHER" id="PTHR46641:SF2">
    <property type="entry name" value="FMRFAMIDE RECEPTOR"/>
    <property type="match status" value="1"/>
</dbReference>
<keyword evidence="2 5" id="KW-0812">Transmembrane</keyword>
<dbReference type="Gene3D" id="1.20.1070.10">
    <property type="entry name" value="Rhodopsin 7-helix transmembrane proteins"/>
    <property type="match status" value="1"/>
</dbReference>
<dbReference type="InterPro" id="IPR000276">
    <property type="entry name" value="GPCR_Rhodpsn"/>
</dbReference>
<dbReference type="AlphaFoldDB" id="A0A8S3YPK4"/>
<sequence length="356" mass="40597">MGVRNMTELPYRKINISAIRVILDDQALYYFLLVNYWGPALVVCFLGILTNILNIITFSKQGVRDTVNISLLGLATSDLGSQITLFYTNISFLPAFLELDLPFVSSDVTYVSAWSHVVFTRISTWITAYITLERCLCVTAPLKVKNWFTPKRTVLYVIFVYVFMLASVTPIFYTARPAKIFYPLNNKTLIGISFLEDRNTIETVAFMTNNTIPTLAFCLVTICTAILVTNLQRKSKWRLQSSNSNSTNVISDRDKKVVKMVVLISAIFIICYLPGTAVFVYMLLDPEVRIDGVQKNLLLAVFSVLFHLESINAGVNIFIYLSMSSKFKVTFMNMFSFHNNKLFKRHKEIEKIVCVY</sequence>
<comment type="caution">
    <text evidence="7">The sequence shown here is derived from an EMBL/GenBank/DDBJ whole genome shotgun (WGS) entry which is preliminary data.</text>
</comment>
<protein>
    <recommendedName>
        <fullName evidence="6">G-protein coupled receptors family 1 profile domain-containing protein</fullName>
    </recommendedName>
</protein>